<evidence type="ECO:0000256" key="7">
    <source>
        <dbReference type="ARBA" id="ARBA00023136"/>
    </source>
</evidence>
<dbReference type="InterPro" id="IPR023395">
    <property type="entry name" value="MCP_dom_sf"/>
</dbReference>
<evidence type="ECO:0000256" key="9">
    <source>
        <dbReference type="RuleBase" id="RU000488"/>
    </source>
</evidence>
<reference evidence="12 13" key="1">
    <citation type="journal article" date="2018" name="Mol. Biol. Evol.">
        <title>Analysis of the draft genome of the red seaweed Gracilariopsis chorda provides insights into genome size evolution in Rhodophyta.</title>
        <authorList>
            <person name="Lee J."/>
            <person name="Yang E.C."/>
            <person name="Graf L."/>
            <person name="Yang J.H."/>
            <person name="Qiu H."/>
            <person name="Zel Zion U."/>
            <person name="Chan C.X."/>
            <person name="Stephens T.G."/>
            <person name="Weber A.P.M."/>
            <person name="Boo G.H."/>
            <person name="Boo S.M."/>
            <person name="Kim K.M."/>
            <person name="Shin Y."/>
            <person name="Jung M."/>
            <person name="Lee S.J."/>
            <person name="Yim H.S."/>
            <person name="Lee J.H."/>
            <person name="Bhattacharya D."/>
            <person name="Yoon H.S."/>
        </authorList>
    </citation>
    <scope>NUCLEOTIDE SEQUENCE [LARGE SCALE GENOMIC DNA]</scope>
    <source>
        <strain evidence="12 13">SKKU-2015</strain>
        <tissue evidence="12">Whole body</tissue>
    </source>
</reference>
<comment type="similarity">
    <text evidence="2 9">Belongs to the mitochondrial carrier (TC 2.A.29) family.</text>
</comment>
<keyword evidence="4 8" id="KW-0812">Transmembrane</keyword>
<evidence type="ECO:0000256" key="1">
    <source>
        <dbReference type="ARBA" id="ARBA00004141"/>
    </source>
</evidence>
<evidence type="ECO:0000256" key="4">
    <source>
        <dbReference type="ARBA" id="ARBA00022692"/>
    </source>
</evidence>
<evidence type="ECO:0000256" key="3">
    <source>
        <dbReference type="ARBA" id="ARBA00022448"/>
    </source>
</evidence>
<comment type="caution">
    <text evidence="12">The sequence shown here is derived from an EMBL/GenBank/DDBJ whole genome shotgun (WGS) entry which is preliminary data.</text>
</comment>
<feature type="repeat" description="Solcar" evidence="8">
    <location>
        <begin position="149"/>
        <end position="224"/>
    </location>
</feature>
<feature type="transmembrane region" description="Helical" evidence="11">
    <location>
        <begin position="395"/>
        <end position="412"/>
    </location>
</feature>
<feature type="region of interest" description="Disordered" evidence="10">
    <location>
        <begin position="41"/>
        <end position="67"/>
    </location>
</feature>
<organism evidence="12 13">
    <name type="scientific">Gracilariopsis chorda</name>
    <dbReference type="NCBI Taxonomy" id="448386"/>
    <lineage>
        <taxon>Eukaryota</taxon>
        <taxon>Rhodophyta</taxon>
        <taxon>Florideophyceae</taxon>
        <taxon>Rhodymeniophycidae</taxon>
        <taxon>Gracilariales</taxon>
        <taxon>Gracilariaceae</taxon>
        <taxon>Gracilariopsis</taxon>
    </lineage>
</organism>
<comment type="subcellular location">
    <subcellularLocation>
        <location evidence="1">Membrane</location>
        <topology evidence="1">Multi-pass membrane protein</topology>
    </subcellularLocation>
</comment>
<sequence length="477" mass="51405">MASSVAFCSSFSFSSSLYQSVRSPFSVRSCRPSLVTVSKPPVARIEPRLPHASHPTQHGNTPPSPPSMPFSFSVPMLRHMLLTVFAAALTYLPVRYASSTALTHPANTTVARAFPRATTLTRPPSTITRVKPASRSPSSAHDSHSLQGTSFTVAGTAAFLASALAVTITHPIDTLKTMRQARSKPSSKGRTTLRELYRGVFSNVLKEAPNAAIYLATYELFKVWLMSFAPLAAAPLVAMCLAGMLGDAVGSVVRVPAEIVNKRLQLQLSPTWRDAVNDAFLTDAGVQSTISAWAAVLWRDVPYGGLQIALYECVRLSLMRAGYSGLAFSVIAGAVAGLFASILTTPADVLVTRLSTQPPQCYLETKRYMSASATFRRIVRDEGFSALWTGAMHRGLFYMPMIGLFFAAYEGFKHMIVNPTTVRAAVKAFCCGVFGKFGWVGAVVSGGVSTPILLALVLTAVKGVFGHERRRTTTERL</sequence>
<dbReference type="GO" id="GO:0016020">
    <property type="term" value="C:membrane"/>
    <property type="evidence" value="ECO:0007669"/>
    <property type="project" value="UniProtKB-SubCell"/>
</dbReference>
<dbReference type="AlphaFoldDB" id="A0A2V3IME9"/>
<gene>
    <name evidence="12" type="ORF">BWQ96_07056</name>
</gene>
<dbReference type="EMBL" id="NBIV01000133">
    <property type="protein sequence ID" value="PXF43227.1"/>
    <property type="molecule type" value="Genomic_DNA"/>
</dbReference>
<accession>A0A2V3IME9</accession>
<keyword evidence="3 9" id="KW-0813">Transport</keyword>
<dbReference type="PANTHER" id="PTHR45667">
    <property type="entry name" value="S-ADENOSYLMETHIONINE MITOCHONDRIAL CARRIER PROTEIN"/>
    <property type="match status" value="1"/>
</dbReference>
<keyword evidence="13" id="KW-1185">Reference proteome</keyword>
<dbReference type="InterPro" id="IPR018108">
    <property type="entry name" value="MCP_transmembrane"/>
</dbReference>
<dbReference type="OrthoDB" id="4560at2759"/>
<evidence type="ECO:0000256" key="8">
    <source>
        <dbReference type="PROSITE-ProRule" id="PRU00282"/>
    </source>
</evidence>
<dbReference type="Proteomes" id="UP000247409">
    <property type="component" value="Unassembled WGS sequence"/>
</dbReference>
<evidence type="ECO:0000256" key="5">
    <source>
        <dbReference type="ARBA" id="ARBA00022737"/>
    </source>
</evidence>
<keyword evidence="6 11" id="KW-1133">Transmembrane helix</keyword>
<name>A0A2V3IME9_9FLOR</name>
<dbReference type="Gene3D" id="1.50.40.10">
    <property type="entry name" value="Mitochondrial carrier domain"/>
    <property type="match status" value="2"/>
</dbReference>
<feature type="transmembrane region" description="Helical" evidence="11">
    <location>
        <begin position="151"/>
        <end position="172"/>
    </location>
</feature>
<dbReference type="SUPFAM" id="SSF103506">
    <property type="entry name" value="Mitochondrial carrier"/>
    <property type="match status" value="1"/>
</dbReference>
<evidence type="ECO:0000256" key="10">
    <source>
        <dbReference type="SAM" id="MobiDB-lite"/>
    </source>
</evidence>
<evidence type="ECO:0000313" key="13">
    <source>
        <dbReference type="Proteomes" id="UP000247409"/>
    </source>
</evidence>
<feature type="region of interest" description="Disordered" evidence="10">
    <location>
        <begin position="122"/>
        <end position="146"/>
    </location>
</feature>
<feature type="repeat" description="Solcar" evidence="8">
    <location>
        <begin position="324"/>
        <end position="415"/>
    </location>
</feature>
<dbReference type="PROSITE" id="PS50920">
    <property type="entry name" value="SOLCAR"/>
    <property type="match status" value="3"/>
</dbReference>
<proteinExistence type="inferred from homology"/>
<feature type="transmembrane region" description="Helical" evidence="11">
    <location>
        <begin position="448"/>
        <end position="465"/>
    </location>
</feature>
<evidence type="ECO:0000313" key="12">
    <source>
        <dbReference type="EMBL" id="PXF43227.1"/>
    </source>
</evidence>
<keyword evidence="5" id="KW-0677">Repeat</keyword>
<feature type="repeat" description="Solcar" evidence="8">
    <location>
        <begin position="234"/>
        <end position="317"/>
    </location>
</feature>
<feature type="transmembrane region" description="Helical" evidence="11">
    <location>
        <begin position="223"/>
        <end position="245"/>
    </location>
</feature>
<evidence type="ECO:0000256" key="2">
    <source>
        <dbReference type="ARBA" id="ARBA00006375"/>
    </source>
</evidence>
<evidence type="ECO:0000256" key="6">
    <source>
        <dbReference type="ARBA" id="ARBA00022989"/>
    </source>
</evidence>
<keyword evidence="7 8" id="KW-0472">Membrane</keyword>
<dbReference type="Pfam" id="PF00153">
    <property type="entry name" value="Mito_carr"/>
    <property type="match status" value="3"/>
</dbReference>
<evidence type="ECO:0000256" key="11">
    <source>
        <dbReference type="SAM" id="Phobius"/>
    </source>
</evidence>
<feature type="transmembrane region" description="Helical" evidence="11">
    <location>
        <begin position="325"/>
        <end position="344"/>
    </location>
</feature>
<protein>
    <submittedName>
        <fullName evidence="12">Putative S-adenosylmethionine carrier 2, chloroplastic</fullName>
    </submittedName>
</protein>